<sequence>MGKRPQQNKGKKKGGKRSRVQRDYDEGLDDDVVEQHIPAGPRAARSTQKKVEASIATWERVKEAQFHQQQKARFAKPPPPEKPKGLTKAQRRARRRRELRGPATERAWPTRKQLSAAARARIVGDGGDDDEDASAGEVSEASSSSSSSGEEESDDEEEEEEAEAEEKEDDDDEEEEPEEVVDDADAIGRERARACDAQFGQSLTAQEVAALSERRPAAEYASTSIEHVTESGPPVDWARLDGEERRLGVRFDEATSSQRVFLRALSTFKDVVQSDVDYQRRPQLLRAALAHVLDHVTRSRRVMLRHDRSRTKEEAPSSPVKGASRSAPLVPPKPTETYKHLDDVDEEDTRRDQGPTRCRALVLVATRKAALEVCTTLKALAHSSKHTGRLEQELGVDEDDPAMQREGPPDWEAVFKGNTDDVCEVGISVRVDRSNITVDFFAGTRSKSDLIIATPLALRLAAEEEGRQGVLDRLSSVEVLLMDQADVLLYQNWETVERCIRAVSGVPSSVEADVQRVRLPFLDAHGSACRQHIVLSSFNDARLRALVDRPLPGQLRNRSGCIRLTGPPPSKGSLARAVSSHIIHTFRGIRCAAPASSMDARVNAFKDKVLPSLLRRRGASINGARTLIYCGSYPEFLACRAALREQGADFVSIHEYSRDSEVSRGRSRFFHGRAPLLLYSGRAHFYQRYRIRGASNYVFVSPPDHAHFYSELLSFARDDEATGAAPTALCLYTRFDALALARVLGDARARACLKRDARGVGGDHVFQGASS</sequence>
<name>A0A8J2SWB7_9STRA</name>
<feature type="compositionally biased region" description="Basic and acidic residues" evidence="4">
    <location>
        <begin position="336"/>
        <end position="353"/>
    </location>
</feature>
<dbReference type="Pfam" id="PF06862">
    <property type="entry name" value="Utp25_C"/>
    <property type="match status" value="1"/>
</dbReference>
<comment type="similarity">
    <text evidence="2">Belongs to the UTP25 family.</text>
</comment>
<dbReference type="InterPro" id="IPR010678">
    <property type="entry name" value="UTP25"/>
</dbReference>
<evidence type="ECO:0000259" key="5">
    <source>
        <dbReference type="Pfam" id="PF06862"/>
    </source>
</evidence>
<evidence type="ECO:0000256" key="4">
    <source>
        <dbReference type="SAM" id="MobiDB-lite"/>
    </source>
</evidence>
<dbReference type="PANTHER" id="PTHR12933:SF0">
    <property type="entry name" value="U3 SMALL NUCLEOLAR RNA-ASSOCIATED PROTEIN 25 HOMOLOG"/>
    <property type="match status" value="1"/>
</dbReference>
<dbReference type="EMBL" id="CAKKNE010000004">
    <property type="protein sequence ID" value="CAH0374119.1"/>
    <property type="molecule type" value="Genomic_DNA"/>
</dbReference>
<evidence type="ECO:0000256" key="3">
    <source>
        <dbReference type="ARBA" id="ARBA00023242"/>
    </source>
</evidence>
<evidence type="ECO:0000313" key="8">
    <source>
        <dbReference type="Proteomes" id="UP000789595"/>
    </source>
</evidence>
<feature type="domain" description="UTP25 C-terminal" evidence="5">
    <location>
        <begin position="578"/>
        <end position="754"/>
    </location>
</feature>
<keyword evidence="8" id="KW-1185">Reference proteome</keyword>
<evidence type="ECO:0008006" key="9">
    <source>
        <dbReference type="Google" id="ProtNLM"/>
    </source>
</evidence>
<proteinExistence type="inferred from homology"/>
<reference evidence="7" key="1">
    <citation type="submission" date="2021-11" db="EMBL/GenBank/DDBJ databases">
        <authorList>
            <consortium name="Genoscope - CEA"/>
            <person name="William W."/>
        </authorList>
    </citation>
    <scope>NUCLEOTIDE SEQUENCE</scope>
</reference>
<gene>
    <name evidence="7" type="ORF">PECAL_4P13860</name>
</gene>
<dbReference type="Proteomes" id="UP000789595">
    <property type="component" value="Unassembled WGS sequence"/>
</dbReference>
<accession>A0A8J2SWB7</accession>
<evidence type="ECO:0000313" key="7">
    <source>
        <dbReference type="EMBL" id="CAH0374119.1"/>
    </source>
</evidence>
<comment type="subcellular location">
    <subcellularLocation>
        <location evidence="1">Nucleus</location>
        <location evidence="1">Nucleolus</location>
    </subcellularLocation>
</comment>
<dbReference type="InterPro" id="IPR053940">
    <property type="entry name" value="UTP25_NTPase-like"/>
</dbReference>
<feature type="region of interest" description="Disordered" evidence="4">
    <location>
        <begin position="301"/>
        <end position="353"/>
    </location>
</feature>
<feature type="compositionally biased region" description="Basic and acidic residues" evidence="4">
    <location>
        <begin position="304"/>
        <end position="315"/>
    </location>
</feature>
<dbReference type="InterPro" id="IPR053939">
    <property type="entry name" value="UTP25_C"/>
</dbReference>
<feature type="domain" description="UTP25 NTP hydrolase-like" evidence="6">
    <location>
        <begin position="269"/>
        <end position="549"/>
    </location>
</feature>
<feature type="compositionally biased region" description="Acidic residues" evidence="4">
    <location>
        <begin position="149"/>
        <end position="185"/>
    </location>
</feature>
<protein>
    <recommendedName>
        <fullName evidence="9">U3 small nucleolar RNA-associated protein 25</fullName>
    </recommendedName>
</protein>
<comment type="caution">
    <text evidence="7">The sequence shown here is derived from an EMBL/GenBank/DDBJ whole genome shotgun (WGS) entry which is preliminary data.</text>
</comment>
<feature type="compositionally biased region" description="Low complexity" evidence="4">
    <location>
        <begin position="135"/>
        <end position="148"/>
    </location>
</feature>
<dbReference type="Gene3D" id="3.40.50.300">
    <property type="entry name" value="P-loop containing nucleotide triphosphate hydrolases"/>
    <property type="match status" value="1"/>
</dbReference>
<feature type="region of interest" description="Disordered" evidence="4">
    <location>
        <begin position="1"/>
        <end position="185"/>
    </location>
</feature>
<feature type="compositionally biased region" description="Basic residues" evidence="4">
    <location>
        <begin position="89"/>
        <end position="98"/>
    </location>
</feature>
<dbReference type="GO" id="GO:0032040">
    <property type="term" value="C:small-subunit processome"/>
    <property type="evidence" value="ECO:0007669"/>
    <property type="project" value="TreeGrafter"/>
</dbReference>
<feature type="compositionally biased region" description="Basic residues" evidence="4">
    <location>
        <begin position="9"/>
        <end position="19"/>
    </location>
</feature>
<evidence type="ECO:0000259" key="6">
    <source>
        <dbReference type="Pfam" id="PF22916"/>
    </source>
</evidence>
<dbReference type="OrthoDB" id="10264378at2759"/>
<dbReference type="GO" id="GO:0019843">
    <property type="term" value="F:rRNA binding"/>
    <property type="evidence" value="ECO:0007669"/>
    <property type="project" value="TreeGrafter"/>
</dbReference>
<dbReference type="InterPro" id="IPR027417">
    <property type="entry name" value="P-loop_NTPase"/>
</dbReference>
<dbReference type="PANTHER" id="PTHR12933">
    <property type="entry name" value="ORF PROTEIN-RELATED"/>
    <property type="match status" value="1"/>
</dbReference>
<dbReference type="Pfam" id="PF22916">
    <property type="entry name" value="UTP25_NTPase-like"/>
    <property type="match status" value="1"/>
</dbReference>
<evidence type="ECO:0000256" key="2">
    <source>
        <dbReference type="ARBA" id="ARBA00009223"/>
    </source>
</evidence>
<dbReference type="AlphaFoldDB" id="A0A8J2SWB7"/>
<evidence type="ECO:0000256" key="1">
    <source>
        <dbReference type="ARBA" id="ARBA00004604"/>
    </source>
</evidence>
<dbReference type="GO" id="GO:0000462">
    <property type="term" value="P:maturation of SSU-rRNA from tricistronic rRNA transcript (SSU-rRNA, 5.8S rRNA, LSU-rRNA)"/>
    <property type="evidence" value="ECO:0007669"/>
    <property type="project" value="TreeGrafter"/>
</dbReference>
<organism evidence="7 8">
    <name type="scientific">Pelagomonas calceolata</name>
    <dbReference type="NCBI Taxonomy" id="35677"/>
    <lineage>
        <taxon>Eukaryota</taxon>
        <taxon>Sar</taxon>
        <taxon>Stramenopiles</taxon>
        <taxon>Ochrophyta</taxon>
        <taxon>Pelagophyceae</taxon>
        <taxon>Pelagomonadales</taxon>
        <taxon>Pelagomonadaceae</taxon>
        <taxon>Pelagomonas</taxon>
    </lineage>
</organism>
<keyword evidence="3" id="KW-0539">Nucleus</keyword>
<dbReference type="GO" id="GO:0034511">
    <property type="term" value="F:U3 snoRNA binding"/>
    <property type="evidence" value="ECO:0007669"/>
    <property type="project" value="InterPro"/>
</dbReference>